<organism evidence="1">
    <name type="scientific">Candidatus Kentrum sp. MB</name>
    <dbReference type="NCBI Taxonomy" id="2138164"/>
    <lineage>
        <taxon>Bacteria</taxon>
        <taxon>Pseudomonadati</taxon>
        <taxon>Pseudomonadota</taxon>
        <taxon>Gammaproteobacteria</taxon>
        <taxon>Candidatus Kentrum</taxon>
    </lineage>
</organism>
<name>A0A450XTS0_9GAMM</name>
<reference evidence="1" key="1">
    <citation type="submission" date="2019-02" db="EMBL/GenBank/DDBJ databases">
        <authorList>
            <person name="Gruber-Vodicka R. H."/>
            <person name="Seah K. B. B."/>
        </authorList>
    </citation>
    <scope>NUCLEOTIDE SEQUENCE</scope>
    <source>
        <strain evidence="1">BECK_BZ197</strain>
        <strain evidence="3">BECK_BZ198</strain>
        <strain evidence="2">BECK_BZ199</strain>
    </source>
</reference>
<dbReference type="AlphaFoldDB" id="A0A450XTS0"/>
<dbReference type="EMBL" id="CAADGH010000113">
    <property type="protein sequence ID" value="VFK77245.1"/>
    <property type="molecule type" value="Genomic_DNA"/>
</dbReference>
<dbReference type="EMBL" id="CAADFQ010000113">
    <property type="protein sequence ID" value="VFK35359.1"/>
    <property type="molecule type" value="Genomic_DNA"/>
</dbReference>
<evidence type="ECO:0000313" key="2">
    <source>
        <dbReference type="EMBL" id="VFK35359.1"/>
    </source>
</evidence>
<dbReference type="EMBL" id="CAADFO010000119">
    <property type="protein sequence ID" value="VFK32656.1"/>
    <property type="molecule type" value="Genomic_DNA"/>
</dbReference>
<evidence type="ECO:0000313" key="1">
    <source>
        <dbReference type="EMBL" id="VFK32656.1"/>
    </source>
</evidence>
<sequence>MNRIIEDCLELLDGVSSSIRLKRGTVVSAEIMQSAYFLGWIHGFVTSNVVWRCMYKFDKPTMGFTIDGVLNSYFGEDADEKIERIESLLSNQNPEFLEGLDKGKVVADVIAGEIPERHPIVNAARKKLREWGHDPDARENTGRFFGVLVKVSLEDYFAPDWHKKSINIE</sequence>
<accession>A0A450XTS0</accession>
<evidence type="ECO:0000313" key="3">
    <source>
        <dbReference type="EMBL" id="VFK77245.1"/>
    </source>
</evidence>
<protein>
    <submittedName>
        <fullName evidence="1">Uncharacterized protein</fullName>
    </submittedName>
</protein>
<proteinExistence type="predicted"/>
<gene>
    <name evidence="1" type="ORF">BECKMB1821G_GA0114241_111910</name>
    <name evidence="3" type="ORF">BECKMB1821H_GA0114242_111313</name>
    <name evidence="2" type="ORF">BECKMB1821I_GA0114274_111313</name>
</gene>